<dbReference type="EMBL" id="BAABKN010000008">
    <property type="protein sequence ID" value="GAA4730106.1"/>
    <property type="molecule type" value="Genomic_DNA"/>
</dbReference>
<dbReference type="InterPro" id="IPR017871">
    <property type="entry name" value="ABC_transporter-like_CS"/>
</dbReference>
<dbReference type="SMART" id="SM00382">
    <property type="entry name" value="AAA"/>
    <property type="match status" value="1"/>
</dbReference>
<dbReference type="PANTHER" id="PTHR43820:SF4">
    <property type="entry name" value="HIGH-AFFINITY BRANCHED-CHAIN AMINO ACID TRANSPORT ATP-BINDING PROTEIN LIVF"/>
    <property type="match status" value="1"/>
</dbReference>
<comment type="caution">
    <text evidence="7">The sequence shown here is derived from an EMBL/GenBank/DDBJ whole genome shotgun (WGS) entry which is preliminary data.</text>
</comment>
<dbReference type="Pfam" id="PF00005">
    <property type="entry name" value="ABC_tran"/>
    <property type="match status" value="1"/>
</dbReference>
<dbReference type="PANTHER" id="PTHR43820">
    <property type="entry name" value="HIGH-AFFINITY BRANCHED-CHAIN AMINO ACID TRANSPORT ATP-BINDING PROTEIN LIVF"/>
    <property type="match status" value="1"/>
</dbReference>
<evidence type="ECO:0000313" key="8">
    <source>
        <dbReference type="Proteomes" id="UP001499882"/>
    </source>
</evidence>
<organism evidence="7 8">
    <name type="scientific">Nocardioides endophyticus</name>
    <dbReference type="NCBI Taxonomy" id="1353775"/>
    <lineage>
        <taxon>Bacteria</taxon>
        <taxon>Bacillati</taxon>
        <taxon>Actinomycetota</taxon>
        <taxon>Actinomycetes</taxon>
        <taxon>Propionibacteriales</taxon>
        <taxon>Nocardioidaceae</taxon>
        <taxon>Nocardioides</taxon>
    </lineage>
</organism>
<reference evidence="8" key="1">
    <citation type="journal article" date="2019" name="Int. J. Syst. Evol. Microbiol.">
        <title>The Global Catalogue of Microorganisms (GCM) 10K type strain sequencing project: providing services to taxonomists for standard genome sequencing and annotation.</title>
        <authorList>
            <consortium name="The Broad Institute Genomics Platform"/>
            <consortium name="The Broad Institute Genome Sequencing Center for Infectious Disease"/>
            <person name="Wu L."/>
            <person name="Ma J."/>
        </authorList>
    </citation>
    <scope>NUCLEOTIDE SEQUENCE [LARGE SCALE GENOMIC DNA]</scope>
    <source>
        <strain evidence="8">JCM 18532</strain>
    </source>
</reference>
<keyword evidence="2" id="KW-0813">Transport</keyword>
<dbReference type="RefSeq" id="WP_345525739.1">
    <property type="nucleotide sequence ID" value="NZ_BAABKN010000008.1"/>
</dbReference>
<evidence type="ECO:0000313" key="7">
    <source>
        <dbReference type="EMBL" id="GAA4730106.1"/>
    </source>
</evidence>
<evidence type="ECO:0000259" key="6">
    <source>
        <dbReference type="PROSITE" id="PS50893"/>
    </source>
</evidence>
<keyword evidence="5" id="KW-0029">Amino-acid transport</keyword>
<dbReference type="Proteomes" id="UP001499882">
    <property type="component" value="Unassembled WGS sequence"/>
</dbReference>
<keyword evidence="4 7" id="KW-0067">ATP-binding</keyword>
<name>A0ABP8YKP3_9ACTN</name>
<dbReference type="InterPro" id="IPR003439">
    <property type="entry name" value="ABC_transporter-like_ATP-bd"/>
</dbReference>
<keyword evidence="8" id="KW-1185">Reference proteome</keyword>
<dbReference type="CDD" id="cd03224">
    <property type="entry name" value="ABC_TM1139_LivF_branched"/>
    <property type="match status" value="1"/>
</dbReference>
<comment type="similarity">
    <text evidence="1">Belongs to the ABC transporter superfamily.</text>
</comment>
<accession>A0ABP8YKP3</accession>
<dbReference type="SUPFAM" id="SSF52540">
    <property type="entry name" value="P-loop containing nucleoside triphosphate hydrolases"/>
    <property type="match status" value="1"/>
</dbReference>
<dbReference type="InterPro" id="IPR027417">
    <property type="entry name" value="P-loop_NTPase"/>
</dbReference>
<evidence type="ECO:0000256" key="3">
    <source>
        <dbReference type="ARBA" id="ARBA00022741"/>
    </source>
</evidence>
<proteinExistence type="inferred from homology"/>
<keyword evidence="3" id="KW-0547">Nucleotide-binding</keyword>
<evidence type="ECO:0000256" key="1">
    <source>
        <dbReference type="ARBA" id="ARBA00005417"/>
    </source>
</evidence>
<dbReference type="GO" id="GO:0005524">
    <property type="term" value="F:ATP binding"/>
    <property type="evidence" value="ECO:0007669"/>
    <property type="project" value="UniProtKB-KW"/>
</dbReference>
<feature type="domain" description="ABC transporter" evidence="6">
    <location>
        <begin position="11"/>
        <end position="239"/>
    </location>
</feature>
<evidence type="ECO:0000256" key="5">
    <source>
        <dbReference type="ARBA" id="ARBA00022970"/>
    </source>
</evidence>
<dbReference type="PROSITE" id="PS00211">
    <property type="entry name" value="ABC_TRANSPORTER_1"/>
    <property type="match status" value="1"/>
</dbReference>
<dbReference type="PROSITE" id="PS50893">
    <property type="entry name" value="ABC_TRANSPORTER_2"/>
    <property type="match status" value="1"/>
</dbReference>
<dbReference type="InterPro" id="IPR003593">
    <property type="entry name" value="AAA+_ATPase"/>
</dbReference>
<dbReference type="Gene3D" id="3.40.50.300">
    <property type="entry name" value="P-loop containing nucleotide triphosphate hydrolases"/>
    <property type="match status" value="1"/>
</dbReference>
<evidence type="ECO:0000256" key="4">
    <source>
        <dbReference type="ARBA" id="ARBA00022840"/>
    </source>
</evidence>
<sequence>MSTTTATTPVLGINGLTARYGAATVLRGVDLQVKPGEVVALLGPNGAGKTTLMRTAAGLVPASAGTVTLAGVDVTRRSPHRRARAGLCLVPEGRGIFPSLTVRENLRLQGAPRQRKETLDRIVEAFPVLGERLGAPAARLSGGQQQMIALGRSLVTNPDVVMLDEVSMGLAPLVIDQIFEALERLARTGTALLVVEQYVSRALAMADSVYVLSRGQVSWHGTPSEITEEEIMRRYLAVELPGGGEVA</sequence>
<evidence type="ECO:0000256" key="2">
    <source>
        <dbReference type="ARBA" id="ARBA00022448"/>
    </source>
</evidence>
<gene>
    <name evidence="7" type="ORF">GCM10023350_11690</name>
</gene>
<dbReference type="InterPro" id="IPR052156">
    <property type="entry name" value="BCAA_Transport_ATP-bd_LivF"/>
</dbReference>
<protein>
    <submittedName>
        <fullName evidence="7">ABC transporter ATP-binding protein</fullName>
    </submittedName>
</protein>